<dbReference type="AlphaFoldDB" id="A0AA40C8K0"/>
<name>A0AA40C8K0_9PEZI</name>
<keyword evidence="1" id="KW-1133">Transmembrane helix</keyword>
<dbReference type="EMBL" id="JAULSR010000002">
    <property type="protein sequence ID" value="KAK0628970.1"/>
    <property type="molecule type" value="Genomic_DNA"/>
</dbReference>
<accession>A0AA40C8K0</accession>
<protein>
    <submittedName>
        <fullName evidence="2">Uncharacterized protein</fullName>
    </submittedName>
</protein>
<dbReference type="Proteomes" id="UP001174934">
    <property type="component" value="Unassembled WGS sequence"/>
</dbReference>
<reference evidence="2" key="1">
    <citation type="submission" date="2023-06" db="EMBL/GenBank/DDBJ databases">
        <title>Genome-scale phylogeny and comparative genomics of the fungal order Sordariales.</title>
        <authorList>
            <consortium name="Lawrence Berkeley National Laboratory"/>
            <person name="Hensen N."/>
            <person name="Bonometti L."/>
            <person name="Westerberg I."/>
            <person name="Brannstrom I.O."/>
            <person name="Guillou S."/>
            <person name="Cros-Aarteil S."/>
            <person name="Calhoun S."/>
            <person name="Haridas S."/>
            <person name="Kuo A."/>
            <person name="Mondo S."/>
            <person name="Pangilinan J."/>
            <person name="Riley R."/>
            <person name="LaButti K."/>
            <person name="Andreopoulos B."/>
            <person name="Lipzen A."/>
            <person name="Chen C."/>
            <person name="Yanf M."/>
            <person name="Daum C."/>
            <person name="Ng V."/>
            <person name="Clum A."/>
            <person name="Steindorff A."/>
            <person name="Ohm R."/>
            <person name="Martin F."/>
            <person name="Silar P."/>
            <person name="Natvig D."/>
            <person name="Lalanne C."/>
            <person name="Gautier V."/>
            <person name="Ament-velasquez S.L."/>
            <person name="Kruys A."/>
            <person name="Hutchinson M.I."/>
            <person name="Powell A.J."/>
            <person name="Barry K."/>
            <person name="Miller A.N."/>
            <person name="Grigoriev I.V."/>
            <person name="Debuchy R."/>
            <person name="Gladieux P."/>
            <person name="Thoren M.H."/>
            <person name="Johannesson H."/>
        </authorList>
    </citation>
    <scope>NUCLEOTIDE SEQUENCE</scope>
    <source>
        <strain evidence="2">SMH3391-2</strain>
    </source>
</reference>
<keyword evidence="3" id="KW-1185">Reference proteome</keyword>
<gene>
    <name evidence="2" type="ORF">B0T17DRAFT_524257</name>
</gene>
<keyword evidence="1" id="KW-0472">Membrane</keyword>
<sequence length="99" mass="11177">MIARIDTSLLTYCLPTIPTLFLSACLLGCLWYVSALELPGVLILPERIPTTTFQYEHQQKYRCVTQARCYYPCLSSQFTLFLISGKPLNLSLSLLPLTS</sequence>
<feature type="transmembrane region" description="Helical" evidence="1">
    <location>
        <begin position="12"/>
        <end position="33"/>
    </location>
</feature>
<proteinExistence type="predicted"/>
<keyword evidence="1" id="KW-0812">Transmembrane</keyword>
<organism evidence="2 3">
    <name type="scientific">Bombardia bombarda</name>
    <dbReference type="NCBI Taxonomy" id="252184"/>
    <lineage>
        <taxon>Eukaryota</taxon>
        <taxon>Fungi</taxon>
        <taxon>Dikarya</taxon>
        <taxon>Ascomycota</taxon>
        <taxon>Pezizomycotina</taxon>
        <taxon>Sordariomycetes</taxon>
        <taxon>Sordariomycetidae</taxon>
        <taxon>Sordariales</taxon>
        <taxon>Lasiosphaeriaceae</taxon>
        <taxon>Bombardia</taxon>
    </lineage>
</organism>
<dbReference type="PROSITE" id="PS51257">
    <property type="entry name" value="PROKAR_LIPOPROTEIN"/>
    <property type="match status" value="1"/>
</dbReference>
<comment type="caution">
    <text evidence="2">The sequence shown here is derived from an EMBL/GenBank/DDBJ whole genome shotgun (WGS) entry which is preliminary data.</text>
</comment>
<evidence type="ECO:0000256" key="1">
    <source>
        <dbReference type="SAM" id="Phobius"/>
    </source>
</evidence>
<evidence type="ECO:0000313" key="3">
    <source>
        <dbReference type="Proteomes" id="UP001174934"/>
    </source>
</evidence>
<evidence type="ECO:0000313" key="2">
    <source>
        <dbReference type="EMBL" id="KAK0628970.1"/>
    </source>
</evidence>